<dbReference type="Proteomes" id="UP001221757">
    <property type="component" value="Unassembled WGS sequence"/>
</dbReference>
<name>A0AAD7H001_MYCRO</name>
<dbReference type="Gene3D" id="3.30.420.10">
    <property type="entry name" value="Ribonuclease H-like superfamily/Ribonuclease H"/>
    <property type="match status" value="1"/>
</dbReference>
<evidence type="ECO:0000313" key="3">
    <source>
        <dbReference type="Proteomes" id="UP001221757"/>
    </source>
</evidence>
<keyword evidence="3" id="KW-1185">Reference proteome</keyword>
<feature type="domain" description="RNase H type-1" evidence="1">
    <location>
        <begin position="1"/>
        <end position="118"/>
    </location>
</feature>
<dbReference type="AlphaFoldDB" id="A0AAD7H001"/>
<dbReference type="PROSITE" id="PS50879">
    <property type="entry name" value="RNASE_H_1"/>
    <property type="match status" value="1"/>
</dbReference>
<dbReference type="SUPFAM" id="SSF53098">
    <property type="entry name" value="Ribonuclease H-like"/>
    <property type="match status" value="1"/>
</dbReference>
<evidence type="ECO:0000259" key="1">
    <source>
        <dbReference type="PROSITE" id="PS50879"/>
    </source>
</evidence>
<accession>A0AAD7H001</accession>
<dbReference type="InterPro" id="IPR002156">
    <property type="entry name" value="RNaseH_domain"/>
</dbReference>
<dbReference type="InterPro" id="IPR012337">
    <property type="entry name" value="RNaseH-like_sf"/>
</dbReference>
<reference evidence="2" key="1">
    <citation type="submission" date="2023-03" db="EMBL/GenBank/DDBJ databases">
        <title>Massive genome expansion in bonnet fungi (Mycena s.s.) driven by repeated elements and novel gene families across ecological guilds.</title>
        <authorList>
            <consortium name="Lawrence Berkeley National Laboratory"/>
            <person name="Harder C.B."/>
            <person name="Miyauchi S."/>
            <person name="Viragh M."/>
            <person name="Kuo A."/>
            <person name="Thoen E."/>
            <person name="Andreopoulos B."/>
            <person name="Lu D."/>
            <person name="Skrede I."/>
            <person name="Drula E."/>
            <person name="Henrissat B."/>
            <person name="Morin E."/>
            <person name="Kohler A."/>
            <person name="Barry K."/>
            <person name="LaButti K."/>
            <person name="Morin E."/>
            <person name="Salamov A."/>
            <person name="Lipzen A."/>
            <person name="Mereny Z."/>
            <person name="Hegedus B."/>
            <person name="Baldrian P."/>
            <person name="Stursova M."/>
            <person name="Weitz H."/>
            <person name="Taylor A."/>
            <person name="Grigoriev I.V."/>
            <person name="Nagy L.G."/>
            <person name="Martin F."/>
            <person name="Kauserud H."/>
        </authorList>
    </citation>
    <scope>NUCLEOTIDE SEQUENCE</scope>
    <source>
        <strain evidence="2">CBHHK067</strain>
    </source>
</reference>
<dbReference type="GO" id="GO:0004523">
    <property type="term" value="F:RNA-DNA hybrid ribonuclease activity"/>
    <property type="evidence" value="ECO:0007669"/>
    <property type="project" value="InterPro"/>
</dbReference>
<dbReference type="Pfam" id="PF00075">
    <property type="entry name" value="RNase_H"/>
    <property type="match status" value="1"/>
</dbReference>
<gene>
    <name evidence="2" type="ORF">B0H17DRAFT_916452</name>
</gene>
<comment type="caution">
    <text evidence="2">The sequence shown here is derived from an EMBL/GenBank/DDBJ whole genome shotgun (WGS) entry which is preliminary data.</text>
</comment>
<proteinExistence type="predicted"/>
<dbReference type="GO" id="GO:0003676">
    <property type="term" value="F:nucleic acid binding"/>
    <property type="evidence" value="ECO:0007669"/>
    <property type="project" value="InterPro"/>
</dbReference>
<dbReference type="InterPro" id="IPR036397">
    <property type="entry name" value="RNaseH_sf"/>
</dbReference>
<organism evidence="2 3">
    <name type="scientific">Mycena rosella</name>
    <name type="common">Pink bonnet</name>
    <name type="synonym">Agaricus rosellus</name>
    <dbReference type="NCBI Taxonomy" id="1033263"/>
    <lineage>
        <taxon>Eukaryota</taxon>
        <taxon>Fungi</taxon>
        <taxon>Dikarya</taxon>
        <taxon>Basidiomycota</taxon>
        <taxon>Agaricomycotina</taxon>
        <taxon>Agaricomycetes</taxon>
        <taxon>Agaricomycetidae</taxon>
        <taxon>Agaricales</taxon>
        <taxon>Marasmiineae</taxon>
        <taxon>Mycenaceae</taxon>
        <taxon>Mycena</taxon>
    </lineage>
</organism>
<sequence>MGPVTVYVASSCKNAGKPYSEAGFGVYWGAGDVQNATRRIEGSSENRAALWSIYYTLLAVAGDCPLMVYTSSQYTIRSYCYWAGEYATAGWLCAHRDVLKNAADVIHAQTAPIRFCLN</sequence>
<evidence type="ECO:0000313" key="2">
    <source>
        <dbReference type="EMBL" id="KAJ7709049.1"/>
    </source>
</evidence>
<dbReference type="EMBL" id="JARKIE010000003">
    <property type="protein sequence ID" value="KAJ7709049.1"/>
    <property type="molecule type" value="Genomic_DNA"/>
</dbReference>
<protein>
    <recommendedName>
        <fullName evidence="1">RNase H type-1 domain-containing protein</fullName>
    </recommendedName>
</protein>